<organism evidence="1 2">
    <name type="scientific">Myodes glareolus</name>
    <name type="common">Bank vole</name>
    <name type="synonym">Clethrionomys glareolus</name>
    <dbReference type="NCBI Taxonomy" id="447135"/>
    <lineage>
        <taxon>Eukaryota</taxon>
        <taxon>Metazoa</taxon>
        <taxon>Chordata</taxon>
        <taxon>Craniata</taxon>
        <taxon>Vertebrata</taxon>
        <taxon>Euteleostomi</taxon>
        <taxon>Mammalia</taxon>
        <taxon>Eutheria</taxon>
        <taxon>Euarchontoglires</taxon>
        <taxon>Glires</taxon>
        <taxon>Rodentia</taxon>
        <taxon>Myomorpha</taxon>
        <taxon>Muroidea</taxon>
        <taxon>Cricetidae</taxon>
        <taxon>Arvicolinae</taxon>
        <taxon>Myodes</taxon>
    </lineage>
</organism>
<feature type="non-terminal residue" evidence="1">
    <location>
        <position position="29"/>
    </location>
</feature>
<keyword evidence="2" id="KW-1185">Reference proteome</keyword>
<reference evidence="1 2" key="1">
    <citation type="journal article" date="2023" name="bioRxiv">
        <title>Conserved and derived expression patterns and positive selection on dental genes reveal complex evolutionary context of ever-growing rodent molars.</title>
        <authorList>
            <person name="Calamari Z.T."/>
            <person name="Song A."/>
            <person name="Cohen E."/>
            <person name="Akter M."/>
            <person name="Roy R.D."/>
            <person name="Hallikas O."/>
            <person name="Christensen M.M."/>
            <person name="Li P."/>
            <person name="Marangoni P."/>
            <person name="Jernvall J."/>
            <person name="Klein O.D."/>
        </authorList>
    </citation>
    <scope>NUCLEOTIDE SEQUENCE [LARGE SCALE GENOMIC DNA]</scope>
    <source>
        <strain evidence="1">V071</strain>
    </source>
</reference>
<proteinExistence type="predicted"/>
<accession>A0AAW0HN03</accession>
<evidence type="ECO:0000313" key="1">
    <source>
        <dbReference type="EMBL" id="KAK7803756.1"/>
    </source>
</evidence>
<comment type="caution">
    <text evidence="1">The sequence shown here is derived from an EMBL/GenBank/DDBJ whole genome shotgun (WGS) entry which is preliminary data.</text>
</comment>
<dbReference type="Proteomes" id="UP001488838">
    <property type="component" value="Unassembled WGS sequence"/>
</dbReference>
<sequence length="29" mass="3380">MRLPTPPSSQRWTLYSMMGTRWNGRSQPG</sequence>
<dbReference type="EMBL" id="JBBHLL010000404">
    <property type="protein sequence ID" value="KAK7803756.1"/>
    <property type="molecule type" value="Genomic_DNA"/>
</dbReference>
<evidence type="ECO:0000313" key="2">
    <source>
        <dbReference type="Proteomes" id="UP001488838"/>
    </source>
</evidence>
<name>A0AAW0HN03_MYOGA</name>
<protein>
    <submittedName>
        <fullName evidence="1">Uncharacterized protein</fullName>
    </submittedName>
</protein>
<dbReference type="AlphaFoldDB" id="A0AAW0HN03"/>
<gene>
    <name evidence="1" type="ORF">U0070_003104</name>
</gene>